<name>A0A9Q1ILB3_SYNKA</name>
<organism evidence="1 2">
    <name type="scientific">Synaphobranchus kaupii</name>
    <name type="common">Kaup's arrowtooth eel</name>
    <dbReference type="NCBI Taxonomy" id="118154"/>
    <lineage>
        <taxon>Eukaryota</taxon>
        <taxon>Metazoa</taxon>
        <taxon>Chordata</taxon>
        <taxon>Craniata</taxon>
        <taxon>Vertebrata</taxon>
        <taxon>Euteleostomi</taxon>
        <taxon>Actinopterygii</taxon>
        <taxon>Neopterygii</taxon>
        <taxon>Teleostei</taxon>
        <taxon>Anguilliformes</taxon>
        <taxon>Synaphobranchidae</taxon>
        <taxon>Synaphobranchus</taxon>
    </lineage>
</organism>
<sequence>MKDWILRKLEVNIDSLQDKDIFVIVALLFRNWGDQQWRSGEAIQERTGLCPWKYWRIGPPMELGRGIPYVHLGRRGASCKF</sequence>
<reference evidence="1" key="1">
    <citation type="journal article" date="2023" name="Science">
        <title>Genome structures resolve the early diversification of teleost fishes.</title>
        <authorList>
            <person name="Parey E."/>
            <person name="Louis A."/>
            <person name="Montfort J."/>
            <person name="Bouchez O."/>
            <person name="Roques C."/>
            <person name="Iampietro C."/>
            <person name="Lluch J."/>
            <person name="Castinel A."/>
            <person name="Donnadieu C."/>
            <person name="Desvignes T."/>
            <person name="Floi Bucao C."/>
            <person name="Jouanno E."/>
            <person name="Wen M."/>
            <person name="Mejri S."/>
            <person name="Dirks R."/>
            <person name="Jansen H."/>
            <person name="Henkel C."/>
            <person name="Chen W.J."/>
            <person name="Zahm M."/>
            <person name="Cabau C."/>
            <person name="Klopp C."/>
            <person name="Thompson A.W."/>
            <person name="Robinson-Rechavi M."/>
            <person name="Braasch I."/>
            <person name="Lecointre G."/>
            <person name="Bobe J."/>
            <person name="Postlethwait J.H."/>
            <person name="Berthelot C."/>
            <person name="Roest Crollius H."/>
            <person name="Guiguen Y."/>
        </authorList>
    </citation>
    <scope>NUCLEOTIDE SEQUENCE</scope>
    <source>
        <strain evidence="1">WJC10195</strain>
    </source>
</reference>
<dbReference type="EMBL" id="JAINUF010000012">
    <property type="protein sequence ID" value="KAJ8346060.1"/>
    <property type="molecule type" value="Genomic_DNA"/>
</dbReference>
<evidence type="ECO:0000313" key="1">
    <source>
        <dbReference type="EMBL" id="KAJ8346060.1"/>
    </source>
</evidence>
<dbReference type="AlphaFoldDB" id="A0A9Q1ILB3"/>
<protein>
    <submittedName>
        <fullName evidence="1">Uncharacterized protein</fullName>
    </submittedName>
</protein>
<evidence type="ECO:0000313" key="2">
    <source>
        <dbReference type="Proteomes" id="UP001152622"/>
    </source>
</evidence>
<accession>A0A9Q1ILB3</accession>
<proteinExistence type="predicted"/>
<gene>
    <name evidence="1" type="ORF">SKAU_G00302530</name>
</gene>
<comment type="caution">
    <text evidence="1">The sequence shown here is derived from an EMBL/GenBank/DDBJ whole genome shotgun (WGS) entry which is preliminary data.</text>
</comment>
<dbReference type="Proteomes" id="UP001152622">
    <property type="component" value="Chromosome 12"/>
</dbReference>
<keyword evidence="2" id="KW-1185">Reference proteome</keyword>